<reference evidence="1 2" key="1">
    <citation type="journal article" date="2006" name="J. Bacteriol.">
        <title>Complete genome sequence of the dehalorespiring bacterium Desulfitobacterium hafniense Y51 and comparison with Dehalococcoides ethenogenes 195.</title>
        <authorList>
            <person name="Nonaka H."/>
            <person name="Keresztes G."/>
            <person name="Shinoda Y."/>
            <person name="Ikenaga Y."/>
            <person name="Abe M."/>
            <person name="Naito K."/>
            <person name="Inatomi K."/>
            <person name="Furukawa K."/>
            <person name="Inui M."/>
            <person name="Yukawa H."/>
        </authorList>
    </citation>
    <scope>NUCLEOTIDE SEQUENCE [LARGE SCALE GENOMIC DNA]</scope>
    <source>
        <strain evidence="1 2">Y51</strain>
    </source>
</reference>
<dbReference type="Pfam" id="PF04122">
    <property type="entry name" value="CW_binding_2"/>
    <property type="match status" value="1"/>
</dbReference>
<evidence type="ECO:0000313" key="2">
    <source>
        <dbReference type="Proteomes" id="UP000001946"/>
    </source>
</evidence>
<keyword evidence="2" id="KW-1185">Reference proteome</keyword>
<proteinExistence type="predicted"/>
<gene>
    <name evidence="1" type="ordered locus">DSY2127</name>
</gene>
<dbReference type="EMBL" id="AP008230">
    <property type="protein sequence ID" value="BAE83916.1"/>
    <property type="molecule type" value="Genomic_DNA"/>
</dbReference>
<sequence length="73" mass="7558">MIVYISNILIVGATGAAGTAVESSLPLPARYSGNDRYATAIAIANGMGTDPYLVYLATRTNFPDALAGSVKHL</sequence>
<accession>Q24VM6</accession>
<dbReference type="KEGG" id="dsy:DSY2127"/>
<dbReference type="InterPro" id="IPR007253">
    <property type="entry name" value="Cell_wall-bd_2"/>
</dbReference>
<dbReference type="AlphaFoldDB" id="Q24VM6"/>
<name>Q24VM6_DESHY</name>
<organism evidence="1 2">
    <name type="scientific">Desulfitobacterium hafniense (strain Y51)</name>
    <dbReference type="NCBI Taxonomy" id="138119"/>
    <lineage>
        <taxon>Bacteria</taxon>
        <taxon>Bacillati</taxon>
        <taxon>Bacillota</taxon>
        <taxon>Clostridia</taxon>
        <taxon>Eubacteriales</taxon>
        <taxon>Desulfitobacteriaceae</taxon>
        <taxon>Desulfitobacterium</taxon>
    </lineage>
</organism>
<protein>
    <submittedName>
        <fullName evidence="1">Uncharacterized protein</fullName>
    </submittedName>
</protein>
<dbReference type="Proteomes" id="UP000001946">
    <property type="component" value="Chromosome"/>
</dbReference>
<dbReference type="eggNOG" id="COG2247">
    <property type="taxonomic scope" value="Bacteria"/>
</dbReference>
<dbReference type="HOGENOM" id="CLU_2842603_0_0_9"/>
<dbReference type="STRING" id="138119.DSY2127"/>
<evidence type="ECO:0000313" key="1">
    <source>
        <dbReference type="EMBL" id="BAE83916.1"/>
    </source>
</evidence>
<dbReference type="RefSeq" id="WP_011460089.1">
    <property type="nucleotide sequence ID" value="NC_007907.1"/>
</dbReference>